<dbReference type="PANTHER" id="PTHR11786">
    <property type="entry name" value="N-HYDROXYARYLAMINE O-ACETYLTRANSFERASE"/>
    <property type="match status" value="1"/>
</dbReference>
<sequence length="255" mass="28259">MNKEKYLARFGYTGPLELNLETLAGLQLAHLLAVPFENLDIHGGPPLHLDPEGQYDKIVERRRGGICYELNGLFGWLLQALGFEVVFLSAQVHGADGKPGPAFDHMALQVTLDGSRYLVDVGFGDSYMQPLRIGSTDTHRQGKDVYHLQPEGENLLLMRATDSSEVAAPKPRPVFLLSLQPQPLAAFEAMCRFHQSSPASHFSRKIICSKAIPGGRISLSDHILITTEGSRRRTQRLATEVDQARALIQYFGVVR</sequence>
<evidence type="ECO:0000313" key="4">
    <source>
        <dbReference type="Proteomes" id="UP001500279"/>
    </source>
</evidence>
<comment type="caution">
    <text evidence="3">The sequence shown here is derived from an EMBL/GenBank/DDBJ whole genome shotgun (WGS) entry which is preliminary data.</text>
</comment>
<dbReference type="InterPro" id="IPR001447">
    <property type="entry name" value="Arylamine_N-AcTrfase"/>
</dbReference>
<dbReference type="Gene3D" id="3.30.2140.10">
    <property type="entry name" value="Arylamine N-acetyltransferase"/>
    <property type="match status" value="1"/>
</dbReference>
<dbReference type="RefSeq" id="WP_141284447.1">
    <property type="nucleotide sequence ID" value="NZ_BAAAEW010000025.1"/>
</dbReference>
<comment type="similarity">
    <text evidence="1 2">Belongs to the arylamine N-acetyltransferase family.</text>
</comment>
<dbReference type="Proteomes" id="UP001500279">
    <property type="component" value="Unassembled WGS sequence"/>
</dbReference>
<name>A0ABP3VL27_9BURK</name>
<keyword evidence="4" id="KW-1185">Reference proteome</keyword>
<dbReference type="InterPro" id="IPR038765">
    <property type="entry name" value="Papain-like_cys_pep_sf"/>
</dbReference>
<dbReference type="Gene3D" id="2.40.128.150">
    <property type="entry name" value="Cysteine proteinases"/>
    <property type="match status" value="1"/>
</dbReference>
<gene>
    <name evidence="3" type="ORF">GCM10009107_39150</name>
</gene>
<dbReference type="EMBL" id="BAAAEW010000025">
    <property type="protein sequence ID" value="GAA0758530.1"/>
    <property type="molecule type" value="Genomic_DNA"/>
</dbReference>
<dbReference type="PANTHER" id="PTHR11786:SF0">
    <property type="entry name" value="ARYLAMINE N-ACETYLTRANSFERASE 4-RELATED"/>
    <property type="match status" value="1"/>
</dbReference>
<protein>
    <submittedName>
        <fullName evidence="3">Arylamine N-acetyltransferase</fullName>
    </submittedName>
</protein>
<evidence type="ECO:0000256" key="1">
    <source>
        <dbReference type="ARBA" id="ARBA00006547"/>
    </source>
</evidence>
<accession>A0ABP3VL27</accession>
<dbReference type="SUPFAM" id="SSF54001">
    <property type="entry name" value="Cysteine proteinases"/>
    <property type="match status" value="1"/>
</dbReference>
<evidence type="ECO:0000256" key="2">
    <source>
        <dbReference type="RuleBase" id="RU003452"/>
    </source>
</evidence>
<dbReference type="PRINTS" id="PR01543">
    <property type="entry name" value="ANATRNSFRASE"/>
</dbReference>
<reference evidence="4" key="1">
    <citation type="journal article" date="2019" name="Int. J. Syst. Evol. Microbiol.">
        <title>The Global Catalogue of Microorganisms (GCM) 10K type strain sequencing project: providing services to taxonomists for standard genome sequencing and annotation.</title>
        <authorList>
            <consortium name="The Broad Institute Genomics Platform"/>
            <consortium name="The Broad Institute Genome Sequencing Center for Infectious Disease"/>
            <person name="Wu L."/>
            <person name="Ma J."/>
        </authorList>
    </citation>
    <scope>NUCLEOTIDE SEQUENCE [LARGE SCALE GENOMIC DNA]</scope>
    <source>
        <strain evidence="4">JCM 15503</strain>
    </source>
</reference>
<dbReference type="Pfam" id="PF00797">
    <property type="entry name" value="Acetyltransf_2"/>
    <property type="match status" value="1"/>
</dbReference>
<proteinExistence type="inferred from homology"/>
<organism evidence="3 4">
    <name type="scientific">Ideonella azotifigens</name>
    <dbReference type="NCBI Taxonomy" id="513160"/>
    <lineage>
        <taxon>Bacteria</taxon>
        <taxon>Pseudomonadati</taxon>
        <taxon>Pseudomonadota</taxon>
        <taxon>Betaproteobacteria</taxon>
        <taxon>Burkholderiales</taxon>
        <taxon>Sphaerotilaceae</taxon>
        <taxon>Ideonella</taxon>
    </lineage>
</organism>
<evidence type="ECO:0000313" key="3">
    <source>
        <dbReference type="EMBL" id="GAA0758530.1"/>
    </source>
</evidence>